<proteinExistence type="predicted"/>
<feature type="compositionally biased region" description="Low complexity" evidence="1">
    <location>
        <begin position="1"/>
        <end position="17"/>
    </location>
</feature>
<evidence type="ECO:0000256" key="1">
    <source>
        <dbReference type="SAM" id="MobiDB-lite"/>
    </source>
</evidence>
<dbReference type="InterPro" id="IPR018392">
    <property type="entry name" value="LysM"/>
</dbReference>
<reference evidence="3 4" key="1">
    <citation type="submission" date="2021-05" db="EMBL/GenBank/DDBJ databases">
        <title>Roseococcus sp. XZZS9, whole genome shotgun sequencing project.</title>
        <authorList>
            <person name="Zhao G."/>
            <person name="Shen L."/>
        </authorList>
    </citation>
    <scope>NUCLEOTIDE SEQUENCE [LARGE SCALE GENOMIC DNA]</scope>
    <source>
        <strain evidence="3 4">XZZS9</strain>
    </source>
</reference>
<dbReference type="Proteomes" id="UP000766336">
    <property type="component" value="Unassembled WGS sequence"/>
</dbReference>
<dbReference type="SMART" id="SM00257">
    <property type="entry name" value="LysM"/>
    <property type="match status" value="1"/>
</dbReference>
<dbReference type="Pfam" id="PF01476">
    <property type="entry name" value="LysM"/>
    <property type="match status" value="1"/>
</dbReference>
<protein>
    <submittedName>
        <fullName evidence="3">LysM peptidoglycan-binding domain-containing protein</fullName>
    </submittedName>
</protein>
<sequence>MAAAAAATAAPAASPEAARPRPEPPRFDVARVGARGALVTAGRASPGAEVILFENGREIGRARADARGEWVILPDGPLTPGARELTLTARLPGGEPLAGEASVVLVVPGPIALAEARPSPTPAGAAPASRPAAEPASAEPAASPLVLLLPAPGVDGPIRALQAPTATRLSIDLVDYAGASGMRFAGAAPAGSHLRLYIDDVPAGEVVADAQGRWSYSPPSQPSFGRHVLRADHLGAQGQVISRVEQPFQRDAPPANVLAEAGAQGRYVVQPGNNLWRIARGTYGEGVRYTQIFSANRDQIRNPHLIYPGQIFTLPRAGH</sequence>
<dbReference type="InterPro" id="IPR036779">
    <property type="entry name" value="LysM_dom_sf"/>
</dbReference>
<dbReference type="PANTHER" id="PTHR34700:SF4">
    <property type="entry name" value="PHAGE-LIKE ELEMENT PBSX PROTEIN XKDP"/>
    <property type="match status" value="1"/>
</dbReference>
<dbReference type="SUPFAM" id="SSF54106">
    <property type="entry name" value="LysM domain"/>
    <property type="match status" value="1"/>
</dbReference>
<dbReference type="InterPro" id="IPR052196">
    <property type="entry name" value="Bact_Kbp"/>
</dbReference>
<feature type="region of interest" description="Disordered" evidence="1">
    <location>
        <begin position="1"/>
        <end position="28"/>
    </location>
</feature>
<evidence type="ECO:0000313" key="3">
    <source>
        <dbReference type="EMBL" id="MBS7812156.1"/>
    </source>
</evidence>
<keyword evidence="4" id="KW-1185">Reference proteome</keyword>
<feature type="domain" description="LysM" evidence="2">
    <location>
        <begin position="265"/>
        <end position="314"/>
    </location>
</feature>
<organism evidence="3 4">
    <name type="scientific">Roseococcus pinisoli</name>
    <dbReference type="NCBI Taxonomy" id="2835040"/>
    <lineage>
        <taxon>Bacteria</taxon>
        <taxon>Pseudomonadati</taxon>
        <taxon>Pseudomonadota</taxon>
        <taxon>Alphaproteobacteria</taxon>
        <taxon>Acetobacterales</taxon>
        <taxon>Roseomonadaceae</taxon>
        <taxon>Roseococcus</taxon>
    </lineage>
</organism>
<comment type="caution">
    <text evidence="3">The sequence shown here is derived from an EMBL/GenBank/DDBJ whole genome shotgun (WGS) entry which is preliminary data.</text>
</comment>
<dbReference type="RefSeq" id="WP_213670785.1">
    <property type="nucleotide sequence ID" value="NZ_JAHCDA010000002.1"/>
</dbReference>
<dbReference type="Gene3D" id="3.10.350.10">
    <property type="entry name" value="LysM domain"/>
    <property type="match status" value="1"/>
</dbReference>
<dbReference type="PROSITE" id="PS51782">
    <property type="entry name" value="LYSM"/>
    <property type="match status" value="1"/>
</dbReference>
<gene>
    <name evidence="3" type="ORF">KHU32_14480</name>
</gene>
<evidence type="ECO:0000313" key="4">
    <source>
        <dbReference type="Proteomes" id="UP000766336"/>
    </source>
</evidence>
<dbReference type="EMBL" id="JAHCDA010000002">
    <property type="protein sequence ID" value="MBS7812156.1"/>
    <property type="molecule type" value="Genomic_DNA"/>
</dbReference>
<name>A0ABS5QFS3_9PROT</name>
<feature type="region of interest" description="Disordered" evidence="1">
    <location>
        <begin position="118"/>
        <end position="137"/>
    </location>
</feature>
<evidence type="ECO:0000259" key="2">
    <source>
        <dbReference type="PROSITE" id="PS51782"/>
    </source>
</evidence>
<accession>A0ABS5QFS3</accession>
<dbReference type="PANTHER" id="PTHR34700">
    <property type="entry name" value="POTASSIUM BINDING PROTEIN KBP"/>
    <property type="match status" value="1"/>
</dbReference>
<feature type="compositionally biased region" description="Basic and acidic residues" evidence="1">
    <location>
        <begin position="18"/>
        <end position="28"/>
    </location>
</feature>
<dbReference type="CDD" id="cd00118">
    <property type="entry name" value="LysM"/>
    <property type="match status" value="1"/>
</dbReference>